<dbReference type="KEGG" id="talb:FTW19_08090"/>
<dbReference type="PANTHER" id="PTHR43622:SF1">
    <property type="entry name" value="3-DEHYDROQUINATE SYNTHASE"/>
    <property type="match status" value="1"/>
</dbReference>
<evidence type="ECO:0000256" key="1">
    <source>
        <dbReference type="ARBA" id="ARBA00001911"/>
    </source>
</evidence>
<keyword evidence="4" id="KW-0520">NAD</keyword>
<dbReference type="OrthoDB" id="9806583at2"/>
<dbReference type="Pfam" id="PF24621">
    <property type="entry name" value="DHQS_C"/>
    <property type="match status" value="1"/>
</dbReference>
<keyword evidence="3" id="KW-0479">Metal-binding</keyword>
<dbReference type="GO" id="GO:0003856">
    <property type="term" value="F:3-dehydroquinate synthase activity"/>
    <property type="evidence" value="ECO:0007669"/>
    <property type="project" value="TreeGrafter"/>
</dbReference>
<evidence type="ECO:0000256" key="5">
    <source>
        <dbReference type="ARBA" id="ARBA00023239"/>
    </source>
</evidence>
<gene>
    <name evidence="9" type="ORF">FTW19_08090</name>
</gene>
<sequence length="357" mass="38840">MPASFSIQSASGSYDVSVQQGSFVTLLEQVEGATILADEFLRPLLVNAGVPATFVQAIEENKSLEASPLLIQQMRAAGVNRQTRLIAVGGGIVQDISAFIASVYMRGIEWTYVPTTVLSMVDSCIGGKSSINVGPYKNLVGTFHPPVQITIDPALITTLPQADRASGLIEAAKICFCRGEDAFNEYLSFQPSASMPLADLEGVINISLLSKKWFIEIDEFDKKERLLLNFGHTFGHAIEGATHFGIPHGIAVGLGIACALEFGEMAGTEYSATPAVRYLRDHIANLVSSCPDVGERLQAMSLQDVLDRFRSDKKHGKDFYTLILVSEKGAVELRRLPKDNQTIARVQQAFERVIGKF</sequence>
<evidence type="ECO:0000256" key="4">
    <source>
        <dbReference type="ARBA" id="ARBA00023027"/>
    </source>
</evidence>
<evidence type="ECO:0000256" key="6">
    <source>
        <dbReference type="ARBA" id="ARBA00023285"/>
    </source>
</evidence>
<dbReference type="PIRSF" id="PIRSF001455">
    <property type="entry name" value="DHQ_synth"/>
    <property type="match status" value="1"/>
</dbReference>
<keyword evidence="5" id="KW-0456">Lyase</keyword>
<dbReference type="InterPro" id="IPR050071">
    <property type="entry name" value="Dehydroquinate_synthase"/>
</dbReference>
<evidence type="ECO:0000259" key="7">
    <source>
        <dbReference type="Pfam" id="PF01761"/>
    </source>
</evidence>
<dbReference type="EMBL" id="CP042806">
    <property type="protein sequence ID" value="QEE27959.1"/>
    <property type="molecule type" value="Genomic_DNA"/>
</dbReference>
<evidence type="ECO:0000259" key="8">
    <source>
        <dbReference type="Pfam" id="PF24621"/>
    </source>
</evidence>
<dbReference type="CDD" id="cd08195">
    <property type="entry name" value="DHQS"/>
    <property type="match status" value="1"/>
</dbReference>
<dbReference type="GO" id="GO:0046872">
    <property type="term" value="F:metal ion binding"/>
    <property type="evidence" value="ECO:0007669"/>
    <property type="project" value="UniProtKB-KW"/>
</dbReference>
<dbReference type="AlphaFoldDB" id="A0A5B9E874"/>
<dbReference type="PANTHER" id="PTHR43622">
    <property type="entry name" value="3-DEHYDROQUINATE SYNTHASE"/>
    <property type="match status" value="1"/>
</dbReference>
<evidence type="ECO:0000256" key="2">
    <source>
        <dbReference type="ARBA" id="ARBA00001941"/>
    </source>
</evidence>
<evidence type="ECO:0000313" key="9">
    <source>
        <dbReference type="EMBL" id="QEE27959.1"/>
    </source>
</evidence>
<dbReference type="Gene3D" id="3.40.50.1970">
    <property type="match status" value="1"/>
</dbReference>
<proteinExistence type="predicted"/>
<feature type="domain" description="3-dehydroquinate synthase C-terminal" evidence="8">
    <location>
        <begin position="167"/>
        <end position="314"/>
    </location>
</feature>
<evidence type="ECO:0000313" key="10">
    <source>
        <dbReference type="Proteomes" id="UP000321820"/>
    </source>
</evidence>
<evidence type="ECO:0000256" key="3">
    <source>
        <dbReference type="ARBA" id="ARBA00022723"/>
    </source>
</evidence>
<dbReference type="GO" id="GO:0009073">
    <property type="term" value="P:aromatic amino acid family biosynthetic process"/>
    <property type="evidence" value="ECO:0007669"/>
    <property type="project" value="InterPro"/>
</dbReference>
<feature type="domain" description="3-dehydroquinate synthase N-terminal" evidence="7">
    <location>
        <begin position="55"/>
        <end position="162"/>
    </location>
</feature>
<reference evidence="9 10" key="1">
    <citation type="submission" date="2019-08" db="EMBL/GenBank/DDBJ databases">
        <title>Complete genome sequence of Terriglobus albidus strain ORNL.</title>
        <authorList>
            <person name="Podar M."/>
        </authorList>
    </citation>
    <scope>NUCLEOTIDE SEQUENCE [LARGE SCALE GENOMIC DNA]</scope>
    <source>
        <strain evidence="9 10">ORNL</strain>
    </source>
</reference>
<keyword evidence="6" id="KW-0170">Cobalt</keyword>
<name>A0A5B9E874_9BACT</name>
<keyword evidence="10" id="KW-1185">Reference proteome</keyword>
<comment type="cofactor">
    <cofactor evidence="2">
        <name>Co(2+)</name>
        <dbReference type="ChEBI" id="CHEBI:48828"/>
    </cofactor>
</comment>
<dbReference type="SUPFAM" id="SSF56796">
    <property type="entry name" value="Dehydroquinate synthase-like"/>
    <property type="match status" value="1"/>
</dbReference>
<dbReference type="InterPro" id="IPR030960">
    <property type="entry name" value="DHQS/DOIS_N"/>
</dbReference>
<comment type="cofactor">
    <cofactor evidence="1">
        <name>NAD(+)</name>
        <dbReference type="ChEBI" id="CHEBI:57540"/>
    </cofactor>
</comment>
<protein>
    <submittedName>
        <fullName evidence="9">3-dehydroquinate synthase</fullName>
    </submittedName>
</protein>
<dbReference type="Pfam" id="PF01761">
    <property type="entry name" value="DHQ_synthase"/>
    <property type="match status" value="1"/>
</dbReference>
<dbReference type="Gene3D" id="1.20.1090.10">
    <property type="entry name" value="Dehydroquinate synthase-like - alpha domain"/>
    <property type="match status" value="1"/>
</dbReference>
<organism evidence="9 10">
    <name type="scientific">Terriglobus albidus</name>
    <dbReference type="NCBI Taxonomy" id="1592106"/>
    <lineage>
        <taxon>Bacteria</taxon>
        <taxon>Pseudomonadati</taxon>
        <taxon>Acidobacteriota</taxon>
        <taxon>Terriglobia</taxon>
        <taxon>Terriglobales</taxon>
        <taxon>Acidobacteriaceae</taxon>
        <taxon>Terriglobus</taxon>
    </lineage>
</organism>
<dbReference type="Proteomes" id="UP000321820">
    <property type="component" value="Chromosome"/>
</dbReference>
<dbReference type="InterPro" id="IPR030963">
    <property type="entry name" value="DHQ_synth_fam"/>
</dbReference>
<accession>A0A5B9E874</accession>
<dbReference type="InterPro" id="IPR056179">
    <property type="entry name" value="DHQS_C"/>
</dbReference>